<dbReference type="SUPFAM" id="SSF90123">
    <property type="entry name" value="ABC transporter transmembrane region"/>
    <property type="match status" value="1"/>
</dbReference>
<evidence type="ECO:0000313" key="12">
    <source>
        <dbReference type="EMBL" id="ETO83466.1"/>
    </source>
</evidence>
<keyword evidence="4" id="KW-0677">Repeat</keyword>
<dbReference type="AlphaFoldDB" id="A0A081AX55"/>
<dbReference type="PANTHER" id="PTHR24223:SF443">
    <property type="entry name" value="MULTIDRUG-RESISTANCE LIKE PROTEIN 1, ISOFORM I"/>
    <property type="match status" value="1"/>
</dbReference>
<keyword evidence="5" id="KW-0547">Nucleotide-binding</keyword>
<gene>
    <name evidence="12" type="ORF">F444_02524</name>
    <name evidence="11" type="ORF">F444_22683</name>
</gene>
<dbReference type="EMBL" id="ANJA01000503">
    <property type="protein sequence ID" value="ETO83466.1"/>
    <property type="molecule type" value="Genomic_DNA"/>
</dbReference>
<keyword evidence="3" id="KW-0812">Transmembrane</keyword>
<comment type="subcellular location">
    <subcellularLocation>
        <location evidence="1">Endomembrane system</location>
        <topology evidence="1">Multi-pass membrane protein</topology>
    </subcellularLocation>
</comment>
<proteinExistence type="predicted"/>
<dbReference type="Proteomes" id="UP000028582">
    <property type="component" value="Unassembled WGS sequence"/>
</dbReference>
<name>A0A081AX55_PHYNI</name>
<organism evidence="12 13">
    <name type="scientific">Phytophthora nicotianae P1976</name>
    <dbReference type="NCBI Taxonomy" id="1317066"/>
    <lineage>
        <taxon>Eukaryota</taxon>
        <taxon>Sar</taxon>
        <taxon>Stramenopiles</taxon>
        <taxon>Oomycota</taxon>
        <taxon>Peronosporomycetes</taxon>
        <taxon>Peronosporales</taxon>
        <taxon>Peronosporaceae</taxon>
        <taxon>Phytophthora</taxon>
    </lineage>
</organism>
<evidence type="ECO:0000313" key="13">
    <source>
        <dbReference type="Proteomes" id="UP000028582"/>
    </source>
</evidence>
<evidence type="ECO:0000313" key="11">
    <source>
        <dbReference type="EMBL" id="ETO58938.1"/>
    </source>
</evidence>
<evidence type="ECO:0000256" key="7">
    <source>
        <dbReference type="ARBA" id="ARBA00022989"/>
    </source>
</evidence>
<feature type="non-terminal residue" evidence="12">
    <location>
        <position position="188"/>
    </location>
</feature>
<dbReference type="PROSITE" id="PS50929">
    <property type="entry name" value="ABC_TM1F"/>
    <property type="match status" value="1"/>
</dbReference>
<dbReference type="GO" id="GO:0016020">
    <property type="term" value="C:membrane"/>
    <property type="evidence" value="ECO:0007669"/>
    <property type="project" value="InterPro"/>
</dbReference>
<keyword evidence="8" id="KW-0472">Membrane</keyword>
<evidence type="ECO:0000256" key="1">
    <source>
        <dbReference type="ARBA" id="ARBA00004127"/>
    </source>
</evidence>
<evidence type="ECO:0000256" key="6">
    <source>
        <dbReference type="ARBA" id="ARBA00022840"/>
    </source>
</evidence>
<dbReference type="InterPro" id="IPR050173">
    <property type="entry name" value="ABC_transporter_C-like"/>
</dbReference>
<keyword evidence="7" id="KW-1133">Transmembrane helix</keyword>
<keyword evidence="6" id="KW-0067">ATP-binding</keyword>
<reference evidence="12 13" key="1">
    <citation type="submission" date="2013-11" db="EMBL/GenBank/DDBJ databases">
        <title>The Genome Sequence of Phytophthora parasitica P1976.</title>
        <authorList>
            <consortium name="The Broad Institute Genomics Platform"/>
            <person name="Russ C."/>
            <person name="Tyler B."/>
            <person name="Panabieres F."/>
            <person name="Shan W."/>
            <person name="Tripathy S."/>
            <person name="Grunwald N."/>
            <person name="Machado M."/>
            <person name="Johnson C.S."/>
            <person name="Walker B."/>
            <person name="Young S."/>
            <person name="Zeng Q."/>
            <person name="Gargeya S."/>
            <person name="Fitzgerald M."/>
            <person name="Haas B."/>
            <person name="Abouelleil A."/>
            <person name="Allen A.W."/>
            <person name="Alvarado L."/>
            <person name="Arachchi H.M."/>
            <person name="Berlin A.M."/>
            <person name="Chapman S.B."/>
            <person name="Gainer-Dewar J."/>
            <person name="Goldberg J."/>
            <person name="Griggs A."/>
            <person name="Gujja S."/>
            <person name="Hansen M."/>
            <person name="Howarth C."/>
            <person name="Imamovic A."/>
            <person name="Ireland A."/>
            <person name="Larimer J."/>
            <person name="McCowan C."/>
            <person name="Murphy C."/>
            <person name="Pearson M."/>
            <person name="Poon T.W."/>
            <person name="Priest M."/>
            <person name="Roberts A."/>
            <person name="Saif S."/>
            <person name="Shea T."/>
            <person name="Sisk P."/>
            <person name="Sykes S."/>
            <person name="Wortman J."/>
            <person name="Nusbaum C."/>
            <person name="Birren B."/>
        </authorList>
    </citation>
    <scope>NUCLEOTIDE SEQUENCE [LARGE SCALE GENOMIC DNA]</scope>
    <source>
        <strain evidence="12 13">P1976</strain>
    </source>
</reference>
<evidence type="ECO:0000256" key="2">
    <source>
        <dbReference type="ARBA" id="ARBA00022448"/>
    </source>
</evidence>
<dbReference type="GO" id="GO:0140359">
    <property type="term" value="F:ABC-type transporter activity"/>
    <property type="evidence" value="ECO:0007669"/>
    <property type="project" value="InterPro"/>
</dbReference>
<feature type="region of interest" description="Disordered" evidence="9">
    <location>
        <begin position="1"/>
        <end position="23"/>
    </location>
</feature>
<dbReference type="GO" id="GO:0012505">
    <property type="term" value="C:endomembrane system"/>
    <property type="evidence" value="ECO:0007669"/>
    <property type="project" value="UniProtKB-SubCell"/>
</dbReference>
<dbReference type="Gene3D" id="1.20.1560.10">
    <property type="entry name" value="ABC transporter type 1, transmembrane domain"/>
    <property type="match status" value="1"/>
</dbReference>
<evidence type="ECO:0000256" key="3">
    <source>
        <dbReference type="ARBA" id="ARBA00022692"/>
    </source>
</evidence>
<evidence type="ECO:0000256" key="9">
    <source>
        <dbReference type="SAM" id="MobiDB-lite"/>
    </source>
</evidence>
<feature type="domain" description="ABC transmembrane type-1" evidence="10">
    <location>
        <begin position="116"/>
        <end position="188"/>
    </location>
</feature>
<evidence type="ECO:0000256" key="4">
    <source>
        <dbReference type="ARBA" id="ARBA00022737"/>
    </source>
</evidence>
<dbReference type="EMBL" id="ANJA01004573">
    <property type="protein sequence ID" value="ETO58938.1"/>
    <property type="molecule type" value="Genomic_DNA"/>
</dbReference>
<evidence type="ECO:0000256" key="8">
    <source>
        <dbReference type="ARBA" id="ARBA00023136"/>
    </source>
</evidence>
<comment type="caution">
    <text evidence="12">The sequence shown here is derived from an EMBL/GenBank/DDBJ whole genome shotgun (WGS) entry which is preliminary data.</text>
</comment>
<dbReference type="InterPro" id="IPR011527">
    <property type="entry name" value="ABC1_TM_dom"/>
</dbReference>
<accession>A0A081AX55</accession>
<dbReference type="InterPro" id="IPR036640">
    <property type="entry name" value="ABC1_TM_sf"/>
</dbReference>
<keyword evidence="2" id="KW-0813">Transport</keyword>
<evidence type="ECO:0000256" key="5">
    <source>
        <dbReference type="ARBA" id="ARBA00022741"/>
    </source>
</evidence>
<dbReference type="PANTHER" id="PTHR24223">
    <property type="entry name" value="ATP-BINDING CASSETTE SUB-FAMILY C"/>
    <property type="match status" value="1"/>
</dbReference>
<dbReference type="OrthoDB" id="168146at2759"/>
<sequence>MEEQQHYVSAPPTPLGLQDKNESTAKPTTTKLFSQLPNPLATASILSIMVVHWLQPLVVLGAKHVLEKENIWPVCESDSCTSLGTRFLKVYKPHKKLPFVLSPVAIAFIATFKREIVVVLGNCLLYIFALSMQSTGANMRSLVMDLVYQKSLRLSCVARQQYSTGEVLTLMSVDTERVFTVMMESPWL</sequence>
<evidence type="ECO:0000259" key="10">
    <source>
        <dbReference type="PROSITE" id="PS50929"/>
    </source>
</evidence>
<dbReference type="GO" id="GO:0005524">
    <property type="term" value="F:ATP binding"/>
    <property type="evidence" value="ECO:0007669"/>
    <property type="project" value="UniProtKB-KW"/>
</dbReference>
<protein>
    <recommendedName>
        <fullName evidence="10">ABC transmembrane type-1 domain-containing protein</fullName>
    </recommendedName>
</protein>